<dbReference type="PANTHER" id="PTHR43711">
    <property type="entry name" value="TWO-COMPONENT HISTIDINE KINASE"/>
    <property type="match status" value="1"/>
</dbReference>
<reference evidence="10 11" key="1">
    <citation type="submission" date="2021-04" db="EMBL/GenBank/DDBJ databases">
        <title>Draft genome sequence of Paenibacillus cisolokensis, LC2-13A.</title>
        <authorList>
            <person name="Uke A."/>
            <person name="Chhe C."/>
            <person name="Baramee S."/>
            <person name="Kosugi A."/>
        </authorList>
    </citation>
    <scope>NUCLEOTIDE SEQUENCE [LARGE SCALE GENOMIC DNA]</scope>
    <source>
        <strain evidence="10 11">LC2-13A</strain>
    </source>
</reference>
<dbReference type="CDD" id="cd16922">
    <property type="entry name" value="HATPase_EvgS-ArcB-TorS-like"/>
    <property type="match status" value="1"/>
</dbReference>
<proteinExistence type="predicted"/>
<evidence type="ECO:0000256" key="1">
    <source>
        <dbReference type="ARBA" id="ARBA00000085"/>
    </source>
</evidence>
<dbReference type="RefSeq" id="WP_244863744.1">
    <property type="nucleotide sequence ID" value="NZ_BOVJ01000176.1"/>
</dbReference>
<feature type="compositionally biased region" description="Basic and acidic residues" evidence="8">
    <location>
        <begin position="180"/>
        <end position="200"/>
    </location>
</feature>
<dbReference type="PROSITE" id="PS50109">
    <property type="entry name" value="HIS_KIN"/>
    <property type="match status" value="1"/>
</dbReference>
<keyword evidence="11" id="KW-1185">Reference proteome</keyword>
<dbReference type="SMART" id="SM00387">
    <property type="entry name" value="HATPase_c"/>
    <property type="match status" value="1"/>
</dbReference>
<dbReference type="Pfam" id="PF02518">
    <property type="entry name" value="HATPase_c"/>
    <property type="match status" value="1"/>
</dbReference>
<dbReference type="InterPro" id="IPR036890">
    <property type="entry name" value="HATPase_C_sf"/>
</dbReference>
<dbReference type="SUPFAM" id="SSF55874">
    <property type="entry name" value="ATPase domain of HSP90 chaperone/DNA topoisomerase II/histidine kinase"/>
    <property type="match status" value="1"/>
</dbReference>
<protein>
    <recommendedName>
        <fullName evidence="2">histidine kinase</fullName>
        <ecNumber evidence="2">2.7.13.3</ecNumber>
    </recommendedName>
</protein>
<comment type="caution">
    <text evidence="10">The sequence shown here is derived from an EMBL/GenBank/DDBJ whole genome shotgun (WGS) entry which is preliminary data.</text>
</comment>
<keyword evidence="5" id="KW-0418">Kinase</keyword>
<keyword evidence="3" id="KW-0808">Transferase</keyword>
<evidence type="ECO:0000256" key="5">
    <source>
        <dbReference type="ARBA" id="ARBA00022777"/>
    </source>
</evidence>
<keyword evidence="7" id="KW-0902">Two-component regulatory system</keyword>
<dbReference type="InterPro" id="IPR050736">
    <property type="entry name" value="Sensor_HK_Regulatory"/>
</dbReference>
<name>A0ABQ4NDN2_9BACL</name>
<comment type="catalytic activity">
    <reaction evidence="1">
        <text>ATP + protein L-histidine = ADP + protein N-phospho-L-histidine.</text>
        <dbReference type="EC" id="2.7.13.3"/>
    </reaction>
</comment>
<dbReference type="EC" id="2.7.13.3" evidence="2"/>
<evidence type="ECO:0000313" key="11">
    <source>
        <dbReference type="Proteomes" id="UP000680304"/>
    </source>
</evidence>
<gene>
    <name evidence="10" type="ORF">PACILC2_49280</name>
</gene>
<dbReference type="PRINTS" id="PR00344">
    <property type="entry name" value="BCTRLSENSOR"/>
</dbReference>
<evidence type="ECO:0000256" key="8">
    <source>
        <dbReference type="SAM" id="MobiDB-lite"/>
    </source>
</evidence>
<keyword evidence="6" id="KW-0067">ATP-binding</keyword>
<accession>A0ABQ4NDN2</accession>
<evidence type="ECO:0000256" key="7">
    <source>
        <dbReference type="ARBA" id="ARBA00023012"/>
    </source>
</evidence>
<feature type="region of interest" description="Disordered" evidence="8">
    <location>
        <begin position="162"/>
        <end position="200"/>
    </location>
</feature>
<dbReference type="Gene3D" id="3.30.565.10">
    <property type="entry name" value="Histidine kinase-like ATPase, C-terminal domain"/>
    <property type="match status" value="1"/>
</dbReference>
<evidence type="ECO:0000313" key="10">
    <source>
        <dbReference type="EMBL" id="GIQ66360.1"/>
    </source>
</evidence>
<dbReference type="InterPro" id="IPR003594">
    <property type="entry name" value="HATPase_dom"/>
</dbReference>
<evidence type="ECO:0000256" key="2">
    <source>
        <dbReference type="ARBA" id="ARBA00012438"/>
    </source>
</evidence>
<evidence type="ECO:0000259" key="9">
    <source>
        <dbReference type="PROSITE" id="PS50109"/>
    </source>
</evidence>
<feature type="domain" description="Histidine kinase" evidence="9">
    <location>
        <begin position="1"/>
        <end position="180"/>
    </location>
</feature>
<evidence type="ECO:0000256" key="4">
    <source>
        <dbReference type="ARBA" id="ARBA00022741"/>
    </source>
</evidence>
<dbReference type="EMBL" id="BOVJ01000176">
    <property type="protein sequence ID" value="GIQ66360.1"/>
    <property type="molecule type" value="Genomic_DNA"/>
</dbReference>
<dbReference type="InterPro" id="IPR004358">
    <property type="entry name" value="Sig_transdc_His_kin-like_C"/>
</dbReference>
<organism evidence="10 11">
    <name type="scientific">Paenibacillus cisolokensis</name>
    <dbReference type="NCBI Taxonomy" id="1658519"/>
    <lineage>
        <taxon>Bacteria</taxon>
        <taxon>Bacillati</taxon>
        <taxon>Bacillota</taxon>
        <taxon>Bacilli</taxon>
        <taxon>Bacillales</taxon>
        <taxon>Paenibacillaceae</taxon>
        <taxon>Paenibacillus</taxon>
    </lineage>
</organism>
<dbReference type="InterPro" id="IPR005467">
    <property type="entry name" value="His_kinase_dom"/>
</dbReference>
<sequence>MECKRLSRLSDNLLKLTSLDSEYHPFEPRSYRLDAQLRQVALALEPQWLARSLEMEIDVPAIVIEADEELLSQVWFNLLHNAVKFTPAGGTVKASAETSDDGAGVTVFIEDTGIGIAEADRERIFERFYKADKARSRAAGGSGLGLSIVHAIVEKHRGSIRVESEPGQGTRFAVTLPLKARTERPDESGQARGEEDRRDR</sequence>
<keyword evidence="4" id="KW-0547">Nucleotide-binding</keyword>
<dbReference type="Proteomes" id="UP000680304">
    <property type="component" value="Unassembled WGS sequence"/>
</dbReference>
<evidence type="ECO:0000256" key="3">
    <source>
        <dbReference type="ARBA" id="ARBA00022679"/>
    </source>
</evidence>
<evidence type="ECO:0000256" key="6">
    <source>
        <dbReference type="ARBA" id="ARBA00022840"/>
    </source>
</evidence>
<dbReference type="PANTHER" id="PTHR43711:SF1">
    <property type="entry name" value="HISTIDINE KINASE 1"/>
    <property type="match status" value="1"/>
</dbReference>